<keyword evidence="15" id="KW-0460">Magnesium</keyword>
<keyword evidence="24" id="KW-1185">Reference proteome</keyword>
<dbReference type="SUPFAM" id="SSF57535">
    <property type="entry name" value="Complement control module/SCR domain"/>
    <property type="match status" value="1"/>
</dbReference>
<dbReference type="InterPro" id="IPR003961">
    <property type="entry name" value="FN3_dom"/>
</dbReference>
<comment type="catalytic activity">
    <reaction evidence="12">
        <text>L-tyrosyl-[protein] + ATP = O-phospho-L-tyrosyl-[protein] + ADP + H(+)</text>
        <dbReference type="Rhea" id="RHEA:10596"/>
        <dbReference type="Rhea" id="RHEA-COMP:10136"/>
        <dbReference type="Rhea" id="RHEA-COMP:20101"/>
        <dbReference type="ChEBI" id="CHEBI:15378"/>
        <dbReference type="ChEBI" id="CHEBI:30616"/>
        <dbReference type="ChEBI" id="CHEBI:46858"/>
        <dbReference type="ChEBI" id="CHEBI:61978"/>
        <dbReference type="ChEBI" id="CHEBI:456216"/>
        <dbReference type="EC" id="2.7.10.1"/>
    </reaction>
</comment>
<keyword evidence="9 16" id="KW-1015">Disulfide bond</keyword>
<feature type="binding site" evidence="17">
    <location>
        <position position="562"/>
    </location>
    <ligand>
        <name>ATP</name>
        <dbReference type="ChEBI" id="CHEBI:30616"/>
    </ligand>
</feature>
<dbReference type="EC" id="2.7.10.1" evidence="2"/>
<dbReference type="EMBL" id="CASHTH010002300">
    <property type="protein sequence ID" value="CAI8027811.1"/>
    <property type="molecule type" value="Genomic_DNA"/>
</dbReference>
<dbReference type="PROSITE" id="PS00107">
    <property type="entry name" value="PROTEIN_KINASE_ATP"/>
    <property type="match status" value="1"/>
</dbReference>
<dbReference type="InterPro" id="IPR050122">
    <property type="entry name" value="RTK"/>
</dbReference>
<gene>
    <name evidence="23" type="ORF">GBAR_LOCUS15832</name>
</gene>
<dbReference type="PANTHER" id="PTHR24416">
    <property type="entry name" value="TYROSINE-PROTEIN KINASE RECEPTOR"/>
    <property type="match status" value="1"/>
</dbReference>
<keyword evidence="16" id="KW-0768">Sushi</keyword>
<dbReference type="GO" id="GO:0016477">
    <property type="term" value="P:cell migration"/>
    <property type="evidence" value="ECO:0007669"/>
    <property type="project" value="TreeGrafter"/>
</dbReference>
<dbReference type="CDD" id="cd00033">
    <property type="entry name" value="CCP"/>
    <property type="match status" value="1"/>
</dbReference>
<dbReference type="GO" id="GO:0005886">
    <property type="term" value="C:plasma membrane"/>
    <property type="evidence" value="ECO:0007669"/>
    <property type="project" value="TreeGrafter"/>
</dbReference>
<dbReference type="GO" id="GO:0004714">
    <property type="term" value="F:transmembrane receptor protein tyrosine kinase activity"/>
    <property type="evidence" value="ECO:0007669"/>
    <property type="project" value="UniProtKB-EC"/>
</dbReference>
<evidence type="ECO:0000256" key="9">
    <source>
        <dbReference type="ARBA" id="ARBA00023157"/>
    </source>
</evidence>
<dbReference type="PRINTS" id="PR00109">
    <property type="entry name" value="TYRKINASE"/>
</dbReference>
<evidence type="ECO:0000256" key="3">
    <source>
        <dbReference type="ARBA" id="ARBA00022679"/>
    </source>
</evidence>
<dbReference type="InterPro" id="IPR000436">
    <property type="entry name" value="Sushi_SCR_CCP_dom"/>
</dbReference>
<feature type="domain" description="Sushi" evidence="22">
    <location>
        <begin position="366"/>
        <end position="425"/>
    </location>
</feature>
<comment type="subcellular location">
    <subcellularLocation>
        <location evidence="1">Membrane</location>
        <topology evidence="1">Single-pass membrane protein</topology>
    </subcellularLocation>
</comment>
<evidence type="ECO:0000256" key="13">
    <source>
        <dbReference type="PIRSR" id="PIRSR000615-1"/>
    </source>
</evidence>
<dbReference type="PROSITE" id="PS50011">
    <property type="entry name" value="PROTEIN_KINASE_DOM"/>
    <property type="match status" value="1"/>
</dbReference>
<dbReference type="GO" id="GO:0005524">
    <property type="term" value="F:ATP binding"/>
    <property type="evidence" value="ECO:0007669"/>
    <property type="project" value="UniProtKB-UniRule"/>
</dbReference>
<evidence type="ECO:0000256" key="6">
    <source>
        <dbReference type="ARBA" id="ARBA00022777"/>
    </source>
</evidence>
<dbReference type="InterPro" id="IPR001245">
    <property type="entry name" value="Ser-Thr/Tyr_kinase_cat_dom"/>
</dbReference>
<reference evidence="23" key="1">
    <citation type="submission" date="2023-03" db="EMBL/GenBank/DDBJ databases">
        <authorList>
            <person name="Steffen K."/>
            <person name="Cardenas P."/>
        </authorList>
    </citation>
    <scope>NUCLEOTIDE SEQUENCE</scope>
</reference>
<feature type="binding site" evidence="15">
    <location>
        <position position="686"/>
    </location>
    <ligand>
        <name>Mg(2+)</name>
        <dbReference type="ChEBI" id="CHEBI:18420"/>
    </ligand>
</feature>
<keyword evidence="8 18" id="KW-0472">Membrane</keyword>
<dbReference type="Gene3D" id="3.30.200.20">
    <property type="entry name" value="Phosphorylase Kinase, domain 1"/>
    <property type="match status" value="1"/>
</dbReference>
<dbReference type="Gene3D" id="2.10.70.10">
    <property type="entry name" value="Complement Module, domain 1"/>
    <property type="match status" value="1"/>
</dbReference>
<feature type="domain" description="Ig-like" evidence="20">
    <location>
        <begin position="56"/>
        <end position="165"/>
    </location>
</feature>
<dbReference type="PROSITE" id="PS50923">
    <property type="entry name" value="SUSHI"/>
    <property type="match status" value="1"/>
</dbReference>
<dbReference type="CDD" id="cd00192">
    <property type="entry name" value="PTKc"/>
    <property type="match status" value="1"/>
</dbReference>
<dbReference type="GO" id="GO:0043235">
    <property type="term" value="C:receptor complex"/>
    <property type="evidence" value="ECO:0007669"/>
    <property type="project" value="TreeGrafter"/>
</dbReference>
<evidence type="ECO:0000256" key="11">
    <source>
        <dbReference type="ARBA" id="ARBA00023180"/>
    </source>
</evidence>
<keyword evidence="7 18" id="KW-1133">Transmembrane helix</keyword>
<dbReference type="Gene3D" id="2.60.40.10">
    <property type="entry name" value="Immunoglobulins"/>
    <property type="match status" value="2"/>
</dbReference>
<evidence type="ECO:0000313" key="23">
    <source>
        <dbReference type="EMBL" id="CAI8027811.1"/>
    </source>
</evidence>
<sequence length="781" mass="84654">MVLIVEIGISLMELDCHSQRLMSDVYETRIAEGVELRRWNPSTTSPPSGIYRCDIPTNAVHDDTDISVRDTVYVGVYTASGGSITINVGILRNGNILTCISTGGPATTVTWTRDSTTITQGTETVLVDPVTAQYNHTLHVVGSSRGSYTCTVSNNKPSSASASIDIRGTSLNVILGLPTIGATWIYLPWEISELDENLYSIVWDGNPSVRCPGVGGGREDSIRNTLGSYNITGLEEDSRYIFVVRVSNIEGQTSSLTDTATTLEAVPATSPAGLNVSSVSDISITVCWEELPCFDQNGHITGYSVRHGEVGTNISATINVPDGGGNHQTSISGLIPSTEYWIQVAAVNSAGTGDYSDFIVQETDGVDCGDPPGLINGRFTASFINTTYNSTVTYECIEGFNLHGADSRTCFASGNWSGEDSFCKAATAAASVCGGITCWLSAVALAAIFSSVVIVLLLLVCLTVTGCVVRQRTKKPAALSPYAESRDVVSIPLHYTAPNIGNVPDVPPSQVQLLTEDLRAKNMLFPKSHIQLGKVIGQGESGLVYRGYLKDGGAANTLVAIKTGKALLAEDDKERLLKEVSLMLTFNHPNVMQLIGLSFDGETPLLIMPFMLKGNVLEYVREHREILFITDPKEHKQVEASRKTCLGMCYQISKGMSYLANFKFIHRDLAARNCMIDGNDVIKVSDFGLTEDMYNSDYYRHSSSQTGNKEKIPIKWMSPESIETNIFDEKTDVWSFGVTCWEVFTCGGVPYAGVPVTILLRELRSGYRLDKPSNISCSDDM</sequence>
<comment type="caution">
    <text evidence="23">The sequence shown here is derived from an EMBL/GenBank/DDBJ whole genome shotgun (WGS) entry which is preliminary data.</text>
</comment>
<dbReference type="GO" id="GO:0007169">
    <property type="term" value="P:cell surface receptor protein tyrosine kinase signaling pathway"/>
    <property type="evidence" value="ECO:0007669"/>
    <property type="project" value="TreeGrafter"/>
</dbReference>
<dbReference type="PROSITE" id="PS50835">
    <property type="entry name" value="IG_LIKE"/>
    <property type="match status" value="1"/>
</dbReference>
<evidence type="ECO:0000256" key="12">
    <source>
        <dbReference type="ARBA" id="ARBA00051243"/>
    </source>
</evidence>
<dbReference type="CDD" id="cd00063">
    <property type="entry name" value="FN3"/>
    <property type="match status" value="1"/>
</dbReference>
<dbReference type="SUPFAM" id="SSF49265">
    <property type="entry name" value="Fibronectin type III"/>
    <property type="match status" value="1"/>
</dbReference>
<keyword evidence="3" id="KW-0808">Transferase</keyword>
<evidence type="ECO:0000259" key="22">
    <source>
        <dbReference type="PROSITE" id="PS50923"/>
    </source>
</evidence>
<dbReference type="InterPro" id="IPR013783">
    <property type="entry name" value="Ig-like_fold"/>
</dbReference>
<evidence type="ECO:0000256" key="10">
    <source>
        <dbReference type="ARBA" id="ARBA00023170"/>
    </source>
</evidence>
<comment type="caution">
    <text evidence="16">Lacks conserved residue(s) required for the propagation of feature annotation.</text>
</comment>
<accession>A0AA35SFS7</accession>
<keyword evidence="4 18" id="KW-0812">Transmembrane</keyword>
<dbReference type="Gene3D" id="1.10.510.10">
    <property type="entry name" value="Transferase(Phosphotransferase) domain 1"/>
    <property type="match status" value="1"/>
</dbReference>
<dbReference type="PROSITE" id="PS50853">
    <property type="entry name" value="FN3"/>
    <property type="match status" value="1"/>
</dbReference>
<dbReference type="PROSITE" id="PS00109">
    <property type="entry name" value="PROTEIN_KINASE_TYR"/>
    <property type="match status" value="1"/>
</dbReference>
<feature type="binding site" evidence="15">
    <location>
        <position position="673"/>
    </location>
    <ligand>
        <name>Mg(2+)</name>
        <dbReference type="ChEBI" id="CHEBI:18420"/>
    </ligand>
</feature>
<dbReference type="CDD" id="cd00096">
    <property type="entry name" value="Ig"/>
    <property type="match status" value="1"/>
</dbReference>
<feature type="disulfide bond" evidence="16">
    <location>
        <begin position="396"/>
        <end position="423"/>
    </location>
</feature>
<evidence type="ECO:0000256" key="15">
    <source>
        <dbReference type="PIRSR" id="PIRSR000615-3"/>
    </source>
</evidence>
<evidence type="ECO:0000256" key="14">
    <source>
        <dbReference type="PIRSR" id="PIRSR000615-2"/>
    </source>
</evidence>
<evidence type="ECO:0000256" key="4">
    <source>
        <dbReference type="ARBA" id="ARBA00022692"/>
    </source>
</evidence>
<dbReference type="InterPro" id="IPR000719">
    <property type="entry name" value="Prot_kinase_dom"/>
</dbReference>
<dbReference type="SMART" id="SM00060">
    <property type="entry name" value="FN3"/>
    <property type="match status" value="2"/>
</dbReference>
<dbReference type="AlphaFoldDB" id="A0AA35SFS7"/>
<evidence type="ECO:0000256" key="17">
    <source>
        <dbReference type="PROSITE-ProRule" id="PRU10141"/>
    </source>
</evidence>
<dbReference type="InterPro" id="IPR036179">
    <property type="entry name" value="Ig-like_dom_sf"/>
</dbReference>
<dbReference type="Proteomes" id="UP001174909">
    <property type="component" value="Unassembled WGS sequence"/>
</dbReference>
<evidence type="ECO:0000256" key="16">
    <source>
        <dbReference type="PROSITE-ProRule" id="PRU00302"/>
    </source>
</evidence>
<dbReference type="InterPro" id="IPR036116">
    <property type="entry name" value="FN3_sf"/>
</dbReference>
<keyword evidence="14 17" id="KW-0547">Nucleotide-binding</keyword>
<dbReference type="InterPro" id="IPR017441">
    <property type="entry name" value="Protein_kinase_ATP_BS"/>
</dbReference>
<dbReference type="InterPro" id="IPR007110">
    <property type="entry name" value="Ig-like_dom"/>
</dbReference>
<dbReference type="SMART" id="SM00219">
    <property type="entry name" value="TyrKc"/>
    <property type="match status" value="1"/>
</dbReference>
<keyword evidence="5" id="KW-0677">Repeat</keyword>
<dbReference type="Pfam" id="PF13927">
    <property type="entry name" value="Ig_3"/>
    <property type="match status" value="1"/>
</dbReference>
<keyword evidence="10" id="KW-0675">Receptor</keyword>
<keyword evidence="11" id="KW-0325">Glycoprotein</keyword>
<dbReference type="InterPro" id="IPR020635">
    <property type="entry name" value="Tyr_kinase_cat_dom"/>
</dbReference>
<evidence type="ECO:0000259" key="20">
    <source>
        <dbReference type="PROSITE" id="PS50835"/>
    </source>
</evidence>
<protein>
    <recommendedName>
        <fullName evidence="2">receptor protein-tyrosine kinase</fullName>
        <ecNumber evidence="2">2.7.10.1</ecNumber>
    </recommendedName>
</protein>
<dbReference type="Pfam" id="PF00041">
    <property type="entry name" value="fn3"/>
    <property type="match status" value="1"/>
</dbReference>
<feature type="domain" description="Protein kinase" evidence="19">
    <location>
        <begin position="530"/>
        <end position="781"/>
    </location>
</feature>
<keyword evidence="14 17" id="KW-0067">ATP-binding</keyword>
<feature type="transmembrane region" description="Helical" evidence="18">
    <location>
        <begin position="439"/>
        <end position="469"/>
    </location>
</feature>
<organism evidence="23 24">
    <name type="scientific">Geodia barretti</name>
    <name type="common">Barrett's horny sponge</name>
    <dbReference type="NCBI Taxonomy" id="519541"/>
    <lineage>
        <taxon>Eukaryota</taxon>
        <taxon>Metazoa</taxon>
        <taxon>Porifera</taxon>
        <taxon>Demospongiae</taxon>
        <taxon>Heteroscleromorpha</taxon>
        <taxon>Tetractinellida</taxon>
        <taxon>Astrophorina</taxon>
        <taxon>Geodiidae</taxon>
        <taxon>Geodia</taxon>
    </lineage>
</organism>
<dbReference type="PIRSF" id="PIRSF000615">
    <property type="entry name" value="TyrPK_CSF1-R"/>
    <property type="match status" value="1"/>
</dbReference>
<dbReference type="InterPro" id="IPR008266">
    <property type="entry name" value="Tyr_kinase_AS"/>
</dbReference>
<evidence type="ECO:0000256" key="1">
    <source>
        <dbReference type="ARBA" id="ARBA00004167"/>
    </source>
</evidence>
<evidence type="ECO:0000256" key="2">
    <source>
        <dbReference type="ARBA" id="ARBA00011902"/>
    </source>
</evidence>
<feature type="domain" description="Fibronectin type-III" evidence="21">
    <location>
        <begin position="270"/>
        <end position="366"/>
    </location>
</feature>
<dbReference type="Pfam" id="PF07714">
    <property type="entry name" value="PK_Tyr_Ser-Thr"/>
    <property type="match status" value="1"/>
</dbReference>
<proteinExistence type="predicted"/>
<feature type="binding site" evidence="14">
    <location>
        <position position="672"/>
    </location>
    <ligand>
        <name>ATP</name>
        <dbReference type="ChEBI" id="CHEBI:30616"/>
    </ligand>
</feature>
<evidence type="ECO:0000256" key="7">
    <source>
        <dbReference type="ARBA" id="ARBA00022989"/>
    </source>
</evidence>
<dbReference type="GO" id="GO:0046872">
    <property type="term" value="F:metal ion binding"/>
    <property type="evidence" value="ECO:0007669"/>
    <property type="project" value="UniProtKB-KW"/>
</dbReference>
<dbReference type="InterPro" id="IPR011009">
    <property type="entry name" value="Kinase-like_dom_sf"/>
</dbReference>
<keyword evidence="6 23" id="KW-0418">Kinase</keyword>
<keyword evidence="15" id="KW-0479">Metal-binding</keyword>
<name>A0AA35SFS7_GEOBA</name>
<evidence type="ECO:0000259" key="19">
    <source>
        <dbReference type="PROSITE" id="PS50011"/>
    </source>
</evidence>
<evidence type="ECO:0000313" key="24">
    <source>
        <dbReference type="Proteomes" id="UP001174909"/>
    </source>
</evidence>
<dbReference type="FunFam" id="2.60.40.10:FF:000028">
    <property type="entry name" value="Neuronal cell adhesion molecule"/>
    <property type="match status" value="1"/>
</dbReference>
<dbReference type="InterPro" id="IPR035976">
    <property type="entry name" value="Sushi/SCR/CCP_sf"/>
</dbReference>
<dbReference type="Pfam" id="PF00084">
    <property type="entry name" value="Sushi"/>
    <property type="match status" value="1"/>
</dbReference>
<evidence type="ECO:0000256" key="18">
    <source>
        <dbReference type="SAM" id="Phobius"/>
    </source>
</evidence>
<dbReference type="SUPFAM" id="SSF48726">
    <property type="entry name" value="Immunoglobulin"/>
    <property type="match status" value="1"/>
</dbReference>
<evidence type="ECO:0000256" key="5">
    <source>
        <dbReference type="ARBA" id="ARBA00022737"/>
    </source>
</evidence>
<feature type="active site" description="Proton acceptor" evidence="13">
    <location>
        <position position="668"/>
    </location>
</feature>
<dbReference type="SMART" id="SM00032">
    <property type="entry name" value="CCP"/>
    <property type="match status" value="1"/>
</dbReference>
<dbReference type="PANTHER" id="PTHR24416:SF564">
    <property type="entry name" value="MACROPHAGE-STIMULATING PROTEIN RECEPTOR"/>
    <property type="match status" value="1"/>
</dbReference>
<evidence type="ECO:0000256" key="8">
    <source>
        <dbReference type="ARBA" id="ARBA00023136"/>
    </source>
</evidence>
<evidence type="ECO:0000259" key="21">
    <source>
        <dbReference type="PROSITE" id="PS50853"/>
    </source>
</evidence>
<dbReference type="SUPFAM" id="SSF56112">
    <property type="entry name" value="Protein kinase-like (PK-like)"/>
    <property type="match status" value="1"/>
</dbReference>